<reference evidence="3" key="1">
    <citation type="submission" date="2018-06" db="EMBL/GenBank/DDBJ databases">
        <authorList>
            <person name="Zhirakovskaya E."/>
        </authorList>
    </citation>
    <scope>NUCLEOTIDE SEQUENCE</scope>
</reference>
<keyword evidence="1" id="KW-0472">Membrane</keyword>
<dbReference type="InterPro" id="IPR022472">
    <property type="entry name" value="VPLPA-CTERM"/>
</dbReference>
<name>A0A3B0XSF9_9ZZZZ</name>
<protein>
    <recommendedName>
        <fullName evidence="2">Ice-binding protein C-terminal domain-containing protein</fullName>
    </recommendedName>
</protein>
<sequence>MKHLIISTFAVACLSISSLSQAITVDINFNSLPQANISPGDTYTINAFTTLTTEDFVGVGPGLFDETITAIGSGGGTAIFTFDTSAVNVTSISLGGASNNAPVTITTFDFIGDQLDTFDTDNNWTEIATLTNASPLSFFSVRLLESEISSLSFTYTNVDPGNGGTSPVPVPAAIWLFGTGLIGLAGMLRRKRA</sequence>
<feature type="domain" description="Ice-binding protein C-terminal" evidence="2">
    <location>
        <begin position="167"/>
        <end position="190"/>
    </location>
</feature>
<dbReference type="NCBIfam" id="TIGR03370">
    <property type="entry name" value="VPLPA-CTERM"/>
    <property type="match status" value="1"/>
</dbReference>
<keyword evidence="1" id="KW-0812">Transmembrane</keyword>
<accession>A0A3B0XSF9</accession>
<evidence type="ECO:0000256" key="1">
    <source>
        <dbReference type="SAM" id="Phobius"/>
    </source>
</evidence>
<feature type="transmembrane region" description="Helical" evidence="1">
    <location>
        <begin position="168"/>
        <end position="188"/>
    </location>
</feature>
<evidence type="ECO:0000313" key="3">
    <source>
        <dbReference type="EMBL" id="VAW67630.1"/>
    </source>
</evidence>
<gene>
    <name evidence="3" type="ORF">MNBD_GAMMA08-3037</name>
</gene>
<evidence type="ECO:0000259" key="2">
    <source>
        <dbReference type="Pfam" id="PF07589"/>
    </source>
</evidence>
<dbReference type="NCBIfam" id="TIGR02595">
    <property type="entry name" value="PEP_CTERM"/>
    <property type="match status" value="1"/>
</dbReference>
<proteinExistence type="predicted"/>
<dbReference type="Pfam" id="PF07589">
    <property type="entry name" value="PEP-CTERM"/>
    <property type="match status" value="1"/>
</dbReference>
<keyword evidence="1" id="KW-1133">Transmembrane helix</keyword>
<dbReference type="EMBL" id="UOFH01000399">
    <property type="protein sequence ID" value="VAW67630.1"/>
    <property type="molecule type" value="Genomic_DNA"/>
</dbReference>
<organism evidence="3">
    <name type="scientific">hydrothermal vent metagenome</name>
    <dbReference type="NCBI Taxonomy" id="652676"/>
    <lineage>
        <taxon>unclassified sequences</taxon>
        <taxon>metagenomes</taxon>
        <taxon>ecological metagenomes</taxon>
    </lineage>
</organism>
<dbReference type="AlphaFoldDB" id="A0A3B0XSF9"/>
<dbReference type="InterPro" id="IPR013424">
    <property type="entry name" value="Ice-binding_C"/>
</dbReference>